<evidence type="ECO:0000313" key="10">
    <source>
        <dbReference type="EMBL" id="CAA2966392.1"/>
    </source>
</evidence>
<keyword evidence="3" id="KW-0813">Transport</keyword>
<dbReference type="Proteomes" id="UP000594638">
    <property type="component" value="Unassembled WGS sequence"/>
</dbReference>
<evidence type="ECO:0000256" key="6">
    <source>
        <dbReference type="ARBA" id="ARBA00023065"/>
    </source>
</evidence>
<organism evidence="10 11">
    <name type="scientific">Olea europaea subsp. europaea</name>
    <dbReference type="NCBI Taxonomy" id="158383"/>
    <lineage>
        <taxon>Eukaryota</taxon>
        <taxon>Viridiplantae</taxon>
        <taxon>Streptophyta</taxon>
        <taxon>Embryophyta</taxon>
        <taxon>Tracheophyta</taxon>
        <taxon>Spermatophyta</taxon>
        <taxon>Magnoliopsida</taxon>
        <taxon>eudicotyledons</taxon>
        <taxon>Gunneridae</taxon>
        <taxon>Pentapetalae</taxon>
        <taxon>asterids</taxon>
        <taxon>lamiids</taxon>
        <taxon>Lamiales</taxon>
        <taxon>Oleaceae</taxon>
        <taxon>Oleeae</taxon>
        <taxon>Olea</taxon>
    </lineage>
</organism>
<dbReference type="GO" id="GO:0016020">
    <property type="term" value="C:membrane"/>
    <property type="evidence" value="ECO:0007669"/>
    <property type="project" value="UniProtKB-SubCell"/>
</dbReference>
<feature type="transmembrane region" description="Helical" evidence="9">
    <location>
        <begin position="47"/>
        <end position="66"/>
    </location>
</feature>
<keyword evidence="8" id="KW-0407">Ion channel</keyword>
<keyword evidence="11" id="KW-1185">Reference proteome</keyword>
<feature type="transmembrane region" description="Helical" evidence="9">
    <location>
        <begin position="72"/>
        <end position="92"/>
    </location>
</feature>
<dbReference type="EMBL" id="CACTIH010001859">
    <property type="protein sequence ID" value="CAA2966392.1"/>
    <property type="molecule type" value="Genomic_DNA"/>
</dbReference>
<evidence type="ECO:0000256" key="4">
    <source>
        <dbReference type="ARBA" id="ARBA00022692"/>
    </source>
</evidence>
<feature type="transmembrane region" description="Helical" evidence="9">
    <location>
        <begin position="188"/>
        <end position="210"/>
    </location>
</feature>
<protein>
    <submittedName>
        <fullName evidence="10">Aluminum-activated malate transporter 8-like</fullName>
    </submittedName>
</protein>
<dbReference type="Gramene" id="OE9A092704T1">
    <property type="protein sequence ID" value="OE9A092704C1"/>
    <property type="gene ID" value="OE9A092704"/>
</dbReference>
<evidence type="ECO:0000256" key="5">
    <source>
        <dbReference type="ARBA" id="ARBA00022989"/>
    </source>
</evidence>
<dbReference type="Pfam" id="PF11744">
    <property type="entry name" value="ALMT"/>
    <property type="match status" value="1"/>
</dbReference>
<gene>
    <name evidence="10" type="ORF">OLEA9_A092704</name>
</gene>
<feature type="transmembrane region" description="Helical" evidence="9">
    <location>
        <begin position="130"/>
        <end position="149"/>
    </location>
</feature>
<dbReference type="GO" id="GO:0015743">
    <property type="term" value="P:malate transport"/>
    <property type="evidence" value="ECO:0007669"/>
    <property type="project" value="InterPro"/>
</dbReference>
<dbReference type="PANTHER" id="PTHR31086">
    <property type="entry name" value="ALUMINUM-ACTIVATED MALATE TRANSPORTER 10"/>
    <property type="match status" value="1"/>
</dbReference>
<comment type="subcellular location">
    <subcellularLocation>
        <location evidence="1">Membrane</location>
        <topology evidence="1">Multi-pass membrane protein</topology>
    </subcellularLocation>
</comment>
<name>A0A8S0QGD1_OLEEU</name>
<dbReference type="InterPro" id="IPR020966">
    <property type="entry name" value="ALMT"/>
</dbReference>
<dbReference type="OrthoDB" id="68611at2759"/>
<evidence type="ECO:0000313" key="11">
    <source>
        <dbReference type="Proteomes" id="UP000594638"/>
    </source>
</evidence>
<evidence type="ECO:0000256" key="7">
    <source>
        <dbReference type="ARBA" id="ARBA00023136"/>
    </source>
</evidence>
<comment type="caution">
    <text evidence="10">The sequence shown here is derived from an EMBL/GenBank/DDBJ whole genome shotgun (WGS) entry which is preliminary data.</text>
</comment>
<keyword evidence="7 9" id="KW-0472">Membrane</keyword>
<evidence type="ECO:0000256" key="9">
    <source>
        <dbReference type="SAM" id="Phobius"/>
    </source>
</evidence>
<evidence type="ECO:0000256" key="8">
    <source>
        <dbReference type="ARBA" id="ARBA00023303"/>
    </source>
</evidence>
<comment type="similarity">
    <text evidence="2">Belongs to the aromatic acid exporter (TC 2.A.85) family.</text>
</comment>
<accession>A0A8S0QGD1</accession>
<evidence type="ECO:0000256" key="2">
    <source>
        <dbReference type="ARBA" id="ARBA00007079"/>
    </source>
</evidence>
<sequence length="483" mass="53077">MEIDSSNQEKSTGSGGGIKAIPRKFKAKVVEIVVKTKKIGQDDPRRVAHSAKVGLALTLVSFLYYFRPLYDGFGQAGMWAILTVVVVFEYTVGGTLSKCINRGFATLLAGALGIAAEYLATLCGENGEPVLLGILVFILATTSTFMRFFPNIKRRYDYGVLIFILTFSLVAVSGYRVNQIIQLAHQRLSTILIGAATCIVISICICPVWAGQDLHNLAATNIEKLASFLEGFGDEFFSFLGDEGSVVASKDDKFFLQGYKSVLNAKATEESLANFAWWEPAHGCFKFHHPWKQYLKTGVLARECACHIEALTSYINSRPQVPSEFYRNIHQPCVKMSLESSKALKDLAGAIKNLTHPCEAETHVKNSKAAANEFKSILENSSLLAIQDDVQEIVPALVVASILINIINCIEKISDSIHELSEKSHFKNANSPEKQQQKQLLHRGIVKPINIDANCNHVAIEIHGKSEDNSSVQATNKGEAVHM</sequence>
<feature type="transmembrane region" description="Helical" evidence="9">
    <location>
        <begin position="156"/>
        <end position="176"/>
    </location>
</feature>
<dbReference type="AlphaFoldDB" id="A0A8S0QGD1"/>
<dbReference type="GO" id="GO:0034220">
    <property type="term" value="P:monoatomic ion transmembrane transport"/>
    <property type="evidence" value="ECO:0007669"/>
    <property type="project" value="UniProtKB-KW"/>
</dbReference>
<evidence type="ECO:0000256" key="3">
    <source>
        <dbReference type="ARBA" id="ARBA00022448"/>
    </source>
</evidence>
<feature type="transmembrane region" description="Helical" evidence="9">
    <location>
        <begin position="104"/>
        <end position="124"/>
    </location>
</feature>
<reference evidence="10 11" key="1">
    <citation type="submission" date="2019-12" db="EMBL/GenBank/DDBJ databases">
        <authorList>
            <person name="Alioto T."/>
            <person name="Alioto T."/>
            <person name="Gomez Garrido J."/>
        </authorList>
    </citation>
    <scope>NUCLEOTIDE SEQUENCE [LARGE SCALE GENOMIC DNA]</scope>
</reference>
<keyword evidence="6" id="KW-0406">Ion transport</keyword>
<evidence type="ECO:0000256" key="1">
    <source>
        <dbReference type="ARBA" id="ARBA00004141"/>
    </source>
</evidence>
<keyword evidence="5 9" id="KW-1133">Transmembrane helix</keyword>
<keyword evidence="4 9" id="KW-0812">Transmembrane</keyword>
<proteinExistence type="inferred from homology"/>